<gene>
    <name evidence="4" type="ORF">H2RhizoLitter491708_000002</name>
</gene>
<dbReference type="Gene3D" id="3.30.380.10">
    <property type="entry name" value="MS2 Viral Coat Protein"/>
    <property type="match status" value="1"/>
</dbReference>
<accession>A0A514D348</accession>
<reference evidence="4" key="1">
    <citation type="submission" date="2019-05" db="EMBL/GenBank/DDBJ databases">
        <title>Metatranscriptomic reconstruction reveals RNA viruses with the potential to shape carbon cycling in soil.</title>
        <authorList>
            <person name="Starr E.P."/>
            <person name="Nuccio E."/>
            <person name="Pett-Ridge J."/>
            <person name="Banfield J.F."/>
            <person name="Firestone M.K."/>
        </authorList>
    </citation>
    <scope>NUCLEOTIDE SEQUENCE</scope>
    <source>
        <strain evidence="4">H2_Rhizo_Litter_49_scaffold_1708</strain>
    </source>
</reference>
<comment type="subcellular location">
    <subcellularLocation>
        <location evidence="1">Virion</location>
    </subcellularLocation>
</comment>
<organism evidence="4">
    <name type="scientific">Leviviridae sp</name>
    <dbReference type="NCBI Taxonomy" id="2027243"/>
    <lineage>
        <taxon>Viruses</taxon>
        <taxon>Riboviria</taxon>
        <taxon>Orthornavirae</taxon>
        <taxon>Lenarviricota</taxon>
        <taxon>Leviviricetes</taxon>
        <taxon>Norzivirales</taxon>
        <taxon>Fiersviridae</taxon>
    </lineage>
</organism>
<sequence length="128" mass="13479">MPQLTAAVLKDSANADHTFTPNDITGGVALLVESTGVPIGDSRLTISTGQTPAGRRKVTVKLAVPVVQDAVVSGVTRPTVVRTAYCNMDFSFDGSSNTEERSDILAFIASLMGNTMFKSVANDLQGLY</sequence>
<dbReference type="InterPro" id="IPR015954">
    <property type="entry name" value="Phage_RNA-type_capsid"/>
</dbReference>
<dbReference type="GO" id="GO:0019028">
    <property type="term" value="C:viral capsid"/>
    <property type="evidence" value="ECO:0007669"/>
    <property type="project" value="UniProtKB-KW"/>
</dbReference>
<protein>
    <recommendedName>
        <fullName evidence="5">Coat protein</fullName>
    </recommendedName>
</protein>
<evidence type="ECO:0000256" key="2">
    <source>
        <dbReference type="ARBA" id="ARBA00022561"/>
    </source>
</evidence>
<dbReference type="InterPro" id="IPR002703">
    <property type="entry name" value="Levivir_coat"/>
</dbReference>
<dbReference type="EMBL" id="MN033783">
    <property type="protein sequence ID" value="QDH88009.1"/>
    <property type="molecule type" value="Genomic_RNA"/>
</dbReference>
<keyword evidence="2" id="KW-0167">Capsid protein</keyword>
<proteinExistence type="predicted"/>
<name>A0A514D348_9VIRU</name>
<keyword evidence="3" id="KW-0946">Virion</keyword>
<dbReference type="GO" id="GO:0005198">
    <property type="term" value="F:structural molecule activity"/>
    <property type="evidence" value="ECO:0007669"/>
    <property type="project" value="InterPro"/>
</dbReference>
<dbReference type="Pfam" id="PF01819">
    <property type="entry name" value="Levi_coat"/>
    <property type="match status" value="1"/>
</dbReference>
<evidence type="ECO:0000256" key="3">
    <source>
        <dbReference type="ARBA" id="ARBA00022844"/>
    </source>
</evidence>
<evidence type="ECO:0000256" key="1">
    <source>
        <dbReference type="ARBA" id="ARBA00004328"/>
    </source>
</evidence>
<evidence type="ECO:0008006" key="5">
    <source>
        <dbReference type="Google" id="ProtNLM"/>
    </source>
</evidence>
<evidence type="ECO:0000313" key="4">
    <source>
        <dbReference type="EMBL" id="QDH88009.1"/>
    </source>
</evidence>
<dbReference type="SUPFAM" id="SSF55405">
    <property type="entry name" value="RNA bacteriophage capsid protein"/>
    <property type="match status" value="1"/>
</dbReference>